<dbReference type="InterPro" id="IPR009057">
    <property type="entry name" value="Homeodomain-like_sf"/>
</dbReference>
<proteinExistence type="predicted"/>
<dbReference type="PANTHER" id="PTHR30055:SF226">
    <property type="entry name" value="HTH-TYPE TRANSCRIPTIONAL REGULATOR PKSA"/>
    <property type="match status" value="1"/>
</dbReference>
<dbReference type="RefSeq" id="WP_358349500.1">
    <property type="nucleotide sequence ID" value="NZ_JBEZFP010000009.1"/>
</dbReference>
<accession>A0ABV3DAX4</accession>
<dbReference type="InterPro" id="IPR001647">
    <property type="entry name" value="HTH_TetR"/>
</dbReference>
<dbReference type="Proteomes" id="UP001551482">
    <property type="component" value="Unassembled WGS sequence"/>
</dbReference>
<dbReference type="EMBL" id="JBEZFP010000009">
    <property type="protein sequence ID" value="MEU8132900.1"/>
    <property type="molecule type" value="Genomic_DNA"/>
</dbReference>
<keyword evidence="7" id="KW-1185">Reference proteome</keyword>
<dbReference type="Pfam" id="PF21943">
    <property type="entry name" value="TetR_C_46"/>
    <property type="match status" value="1"/>
</dbReference>
<dbReference type="Gene3D" id="1.10.357.10">
    <property type="entry name" value="Tetracycline Repressor, domain 2"/>
    <property type="match status" value="1"/>
</dbReference>
<dbReference type="InterPro" id="IPR054129">
    <property type="entry name" value="DesT_TetR_C"/>
</dbReference>
<sequence length="205" mass="22492">MPAPRRTRLTPDQRRAQLLLLGRELLGSRTLDELSIDELAERAGISRGLMFHYFKSKQGFHRAVVEAACEDFLAHTAPDPALEPLARLHAVLGAFVDYVLDHRATYVSLVRGAASADETVREHVEAARRTQAARILAGCAELGLDDTPLLRTAARAWVVFAEETVVAWQDQDPAEDRAALAQFLERTLVGVLSCVDPAADVLSRA</sequence>
<evidence type="ECO:0000256" key="3">
    <source>
        <dbReference type="ARBA" id="ARBA00023163"/>
    </source>
</evidence>
<gene>
    <name evidence="6" type="ORF">AB0C36_05275</name>
</gene>
<evidence type="ECO:0000256" key="4">
    <source>
        <dbReference type="PROSITE-ProRule" id="PRU00335"/>
    </source>
</evidence>
<feature type="domain" description="HTH tetR-type" evidence="5">
    <location>
        <begin position="12"/>
        <end position="72"/>
    </location>
</feature>
<organism evidence="6 7">
    <name type="scientific">Streptodolium elevatio</name>
    <dbReference type="NCBI Taxonomy" id="3157996"/>
    <lineage>
        <taxon>Bacteria</taxon>
        <taxon>Bacillati</taxon>
        <taxon>Actinomycetota</taxon>
        <taxon>Actinomycetes</taxon>
        <taxon>Kitasatosporales</taxon>
        <taxon>Streptomycetaceae</taxon>
        <taxon>Streptodolium</taxon>
    </lineage>
</organism>
<keyword evidence="3" id="KW-0804">Transcription</keyword>
<evidence type="ECO:0000256" key="1">
    <source>
        <dbReference type="ARBA" id="ARBA00023015"/>
    </source>
</evidence>
<evidence type="ECO:0000259" key="5">
    <source>
        <dbReference type="PROSITE" id="PS50977"/>
    </source>
</evidence>
<name>A0ABV3DAX4_9ACTN</name>
<comment type="caution">
    <text evidence="6">The sequence shown here is derived from an EMBL/GenBank/DDBJ whole genome shotgun (WGS) entry which is preliminary data.</text>
</comment>
<evidence type="ECO:0000313" key="6">
    <source>
        <dbReference type="EMBL" id="MEU8132900.1"/>
    </source>
</evidence>
<dbReference type="SUPFAM" id="SSF46689">
    <property type="entry name" value="Homeodomain-like"/>
    <property type="match status" value="1"/>
</dbReference>
<evidence type="ECO:0000256" key="2">
    <source>
        <dbReference type="ARBA" id="ARBA00023125"/>
    </source>
</evidence>
<keyword evidence="2 4" id="KW-0238">DNA-binding</keyword>
<feature type="DNA-binding region" description="H-T-H motif" evidence="4">
    <location>
        <begin position="35"/>
        <end position="54"/>
    </location>
</feature>
<dbReference type="PROSITE" id="PS50977">
    <property type="entry name" value="HTH_TETR_2"/>
    <property type="match status" value="1"/>
</dbReference>
<reference evidence="6 7" key="1">
    <citation type="submission" date="2024-06" db="EMBL/GenBank/DDBJ databases">
        <title>The Natural Products Discovery Center: Release of the First 8490 Sequenced Strains for Exploring Actinobacteria Biosynthetic Diversity.</title>
        <authorList>
            <person name="Kalkreuter E."/>
            <person name="Kautsar S.A."/>
            <person name="Yang D."/>
            <person name="Bader C.D."/>
            <person name="Teijaro C.N."/>
            <person name="Fluegel L."/>
            <person name="Davis C.M."/>
            <person name="Simpson J.R."/>
            <person name="Lauterbach L."/>
            <person name="Steele A.D."/>
            <person name="Gui C."/>
            <person name="Meng S."/>
            <person name="Li G."/>
            <person name="Viehrig K."/>
            <person name="Ye F."/>
            <person name="Su P."/>
            <person name="Kiefer A.F."/>
            <person name="Nichols A."/>
            <person name="Cepeda A.J."/>
            <person name="Yan W."/>
            <person name="Fan B."/>
            <person name="Jiang Y."/>
            <person name="Adhikari A."/>
            <person name="Zheng C.-J."/>
            <person name="Schuster L."/>
            <person name="Cowan T.M."/>
            <person name="Smanski M.J."/>
            <person name="Chevrette M.G."/>
            <person name="De Carvalho L.P.S."/>
            <person name="Shen B."/>
        </authorList>
    </citation>
    <scope>NUCLEOTIDE SEQUENCE [LARGE SCALE GENOMIC DNA]</scope>
    <source>
        <strain evidence="6 7">NPDC048946</strain>
    </source>
</reference>
<dbReference type="Pfam" id="PF00440">
    <property type="entry name" value="TetR_N"/>
    <property type="match status" value="1"/>
</dbReference>
<dbReference type="PANTHER" id="PTHR30055">
    <property type="entry name" value="HTH-TYPE TRANSCRIPTIONAL REGULATOR RUTR"/>
    <property type="match status" value="1"/>
</dbReference>
<evidence type="ECO:0000313" key="7">
    <source>
        <dbReference type="Proteomes" id="UP001551482"/>
    </source>
</evidence>
<keyword evidence="1" id="KW-0805">Transcription regulation</keyword>
<protein>
    <submittedName>
        <fullName evidence="6">TetR/AcrR family transcriptional regulator</fullName>
    </submittedName>
</protein>
<dbReference type="InterPro" id="IPR050109">
    <property type="entry name" value="HTH-type_TetR-like_transc_reg"/>
</dbReference>